<dbReference type="CDD" id="cd17325">
    <property type="entry name" value="MFS_MdtG_SLC18_like"/>
    <property type="match status" value="1"/>
</dbReference>
<feature type="transmembrane region" description="Helical" evidence="4">
    <location>
        <begin position="212"/>
        <end position="234"/>
    </location>
</feature>
<dbReference type="PROSITE" id="PS50850">
    <property type="entry name" value="MFS"/>
    <property type="match status" value="1"/>
</dbReference>
<dbReference type="InterPro" id="IPR036259">
    <property type="entry name" value="MFS_trans_sf"/>
</dbReference>
<feature type="transmembrane region" description="Helical" evidence="4">
    <location>
        <begin position="73"/>
        <end position="90"/>
    </location>
</feature>
<feature type="transmembrane region" description="Helical" evidence="4">
    <location>
        <begin position="30"/>
        <end position="52"/>
    </location>
</feature>
<name>A0A1M5YCM5_9BACT</name>
<keyword evidence="2 4" id="KW-1133">Transmembrane helix</keyword>
<feature type="transmembrane region" description="Helical" evidence="4">
    <location>
        <begin position="335"/>
        <end position="356"/>
    </location>
</feature>
<evidence type="ECO:0000313" key="7">
    <source>
        <dbReference type="Proteomes" id="UP000184139"/>
    </source>
</evidence>
<dbReference type="InterPro" id="IPR020846">
    <property type="entry name" value="MFS_dom"/>
</dbReference>
<dbReference type="InterPro" id="IPR052714">
    <property type="entry name" value="MFS_Exporter"/>
</dbReference>
<dbReference type="SUPFAM" id="SSF103473">
    <property type="entry name" value="MFS general substrate transporter"/>
    <property type="match status" value="1"/>
</dbReference>
<evidence type="ECO:0000259" key="5">
    <source>
        <dbReference type="PROSITE" id="PS50850"/>
    </source>
</evidence>
<evidence type="ECO:0000256" key="3">
    <source>
        <dbReference type="ARBA" id="ARBA00023136"/>
    </source>
</evidence>
<accession>A0A1M5YCM5</accession>
<gene>
    <name evidence="6" type="ORF">SAMN02745124_03855</name>
</gene>
<feature type="transmembrane region" description="Helical" evidence="4">
    <location>
        <begin position="275"/>
        <end position="294"/>
    </location>
</feature>
<dbReference type="Proteomes" id="UP000184139">
    <property type="component" value="Unassembled WGS sequence"/>
</dbReference>
<dbReference type="GO" id="GO:0022857">
    <property type="term" value="F:transmembrane transporter activity"/>
    <property type="evidence" value="ECO:0007669"/>
    <property type="project" value="InterPro"/>
</dbReference>
<feature type="transmembrane region" description="Helical" evidence="4">
    <location>
        <begin position="158"/>
        <end position="181"/>
    </location>
</feature>
<dbReference type="AlphaFoldDB" id="A0A1M5YCM5"/>
<evidence type="ECO:0000256" key="4">
    <source>
        <dbReference type="SAM" id="Phobius"/>
    </source>
</evidence>
<dbReference type="PANTHER" id="PTHR23531:SF1">
    <property type="entry name" value="QUINOLENE RESISTANCE PROTEIN NORA"/>
    <property type="match status" value="1"/>
</dbReference>
<feature type="domain" description="Major facilitator superfamily (MFS) profile" evidence="5">
    <location>
        <begin position="6"/>
        <end position="388"/>
    </location>
</feature>
<keyword evidence="7" id="KW-1185">Reference proteome</keyword>
<dbReference type="OrthoDB" id="5412090at2"/>
<protein>
    <submittedName>
        <fullName evidence="6">Predicted arabinose efflux permease, MFS family</fullName>
    </submittedName>
</protein>
<feature type="transmembrane region" description="Helical" evidence="4">
    <location>
        <begin position="130"/>
        <end position="152"/>
    </location>
</feature>
<dbReference type="EMBL" id="FQXS01000032">
    <property type="protein sequence ID" value="SHI09588.1"/>
    <property type="molecule type" value="Genomic_DNA"/>
</dbReference>
<dbReference type="InterPro" id="IPR011701">
    <property type="entry name" value="MFS"/>
</dbReference>
<feature type="transmembrane region" description="Helical" evidence="4">
    <location>
        <begin position="7"/>
        <end position="24"/>
    </location>
</feature>
<reference evidence="6 7" key="1">
    <citation type="submission" date="2016-11" db="EMBL/GenBank/DDBJ databases">
        <authorList>
            <person name="Jaros S."/>
            <person name="Januszkiewicz K."/>
            <person name="Wedrychowicz H."/>
        </authorList>
    </citation>
    <scope>NUCLEOTIDE SEQUENCE [LARGE SCALE GENOMIC DNA]</scope>
    <source>
        <strain evidence="6 7">DSM 9705</strain>
    </source>
</reference>
<organism evidence="6 7">
    <name type="scientific">Desulfofustis glycolicus DSM 9705</name>
    <dbReference type="NCBI Taxonomy" id="1121409"/>
    <lineage>
        <taxon>Bacteria</taxon>
        <taxon>Pseudomonadati</taxon>
        <taxon>Thermodesulfobacteriota</taxon>
        <taxon>Desulfobulbia</taxon>
        <taxon>Desulfobulbales</taxon>
        <taxon>Desulfocapsaceae</taxon>
        <taxon>Desulfofustis</taxon>
    </lineage>
</organism>
<dbReference type="RefSeq" id="WP_073378699.1">
    <property type="nucleotide sequence ID" value="NZ_FQXS01000032.1"/>
</dbReference>
<feature type="transmembrane region" description="Helical" evidence="4">
    <location>
        <begin position="96"/>
        <end position="118"/>
    </location>
</feature>
<sequence>MGRKRLFWYLFLINFALALGYGIVDTFFSIYVLSLGAQGFLLAFSVTVYSLAKATCCLFAGSQLERMGLAKSFLVCIGMYLAVSCGYLLANGLYAIVLLRFFQGIACALFRPVLLAMVQQTIPRNQTSTVLGTFDISFYCAVALGPLTGGLIKSSWGFHGVFTTLFVICLAATALAFYIFVSQPPTPKTTFSSCRQTGRTPKWRCPGRGLTGLLLFIFGRACGISVLLVFLPIFLTSQLNLGDTRIGLAMACSTIMLLILLRPAGKLADKTSHRLMVLLGGTCSGMLLITIPWTGSFEQILLLTSLLGICTSVSQPAGMALLVREGEKYGPGHAYGLFYTALHLGFICGPLGGTLLYRTLGLHSVFYVAGGLGILSAFLFLQLRPMQKVVADTALLAQY</sequence>
<dbReference type="Gene3D" id="1.20.1250.20">
    <property type="entry name" value="MFS general substrate transporter like domains"/>
    <property type="match status" value="2"/>
</dbReference>
<feature type="transmembrane region" description="Helical" evidence="4">
    <location>
        <begin position="362"/>
        <end position="381"/>
    </location>
</feature>
<evidence type="ECO:0000313" key="6">
    <source>
        <dbReference type="EMBL" id="SHI09588.1"/>
    </source>
</evidence>
<keyword evidence="1 4" id="KW-0812">Transmembrane</keyword>
<evidence type="ECO:0000256" key="2">
    <source>
        <dbReference type="ARBA" id="ARBA00022989"/>
    </source>
</evidence>
<dbReference type="STRING" id="1121409.SAMN02745124_03855"/>
<evidence type="ECO:0000256" key="1">
    <source>
        <dbReference type="ARBA" id="ARBA00022692"/>
    </source>
</evidence>
<dbReference type="Pfam" id="PF07690">
    <property type="entry name" value="MFS_1"/>
    <property type="match status" value="2"/>
</dbReference>
<feature type="transmembrane region" description="Helical" evidence="4">
    <location>
        <begin position="246"/>
        <end position="263"/>
    </location>
</feature>
<proteinExistence type="predicted"/>
<dbReference type="PANTHER" id="PTHR23531">
    <property type="entry name" value="QUINOLENE RESISTANCE PROTEIN NORA"/>
    <property type="match status" value="1"/>
</dbReference>
<feature type="transmembrane region" description="Helical" evidence="4">
    <location>
        <begin position="300"/>
        <end position="323"/>
    </location>
</feature>
<keyword evidence="3 4" id="KW-0472">Membrane</keyword>